<feature type="domain" description="Calcineurin-like phosphoesterase" evidence="6">
    <location>
        <begin position="2"/>
        <end position="180"/>
    </location>
</feature>
<dbReference type="GO" id="GO:0046872">
    <property type="term" value="F:metal ion binding"/>
    <property type="evidence" value="ECO:0007669"/>
    <property type="project" value="UniProtKB-KW"/>
</dbReference>
<evidence type="ECO:0000256" key="4">
    <source>
        <dbReference type="ARBA" id="ARBA00023136"/>
    </source>
</evidence>
<dbReference type="EMBL" id="JACNIG010000392">
    <property type="protein sequence ID" value="MBC8434151.1"/>
    <property type="molecule type" value="Genomic_DNA"/>
</dbReference>
<comment type="caution">
    <text evidence="7">The sequence shown here is derived from an EMBL/GenBank/DDBJ whole genome shotgun (WGS) entry which is preliminary data.</text>
</comment>
<evidence type="ECO:0000313" key="8">
    <source>
        <dbReference type="Proteomes" id="UP000605201"/>
    </source>
</evidence>
<proteinExistence type="predicted"/>
<protein>
    <submittedName>
        <fullName evidence="7">UDP-2,3-diacylglucosamine diphosphatase</fullName>
    </submittedName>
</protein>
<dbReference type="InterPro" id="IPR029052">
    <property type="entry name" value="Metallo-depent_PP-like"/>
</dbReference>
<organism evidence="7 8">
    <name type="scientific">Candidatus Desulfatibia vada</name>
    <dbReference type="NCBI Taxonomy" id="2841696"/>
    <lineage>
        <taxon>Bacteria</taxon>
        <taxon>Pseudomonadati</taxon>
        <taxon>Thermodesulfobacteriota</taxon>
        <taxon>Desulfobacteria</taxon>
        <taxon>Desulfobacterales</taxon>
        <taxon>Desulfobacterales incertae sedis</taxon>
        <taxon>Candidatus Desulfatibia</taxon>
    </lineage>
</organism>
<dbReference type="GO" id="GO:0016020">
    <property type="term" value="C:membrane"/>
    <property type="evidence" value="ECO:0007669"/>
    <property type="project" value="GOC"/>
</dbReference>
<gene>
    <name evidence="7" type="ORF">H8D96_19765</name>
</gene>
<dbReference type="Pfam" id="PF00149">
    <property type="entry name" value="Metallophos"/>
    <property type="match status" value="1"/>
</dbReference>
<dbReference type="Proteomes" id="UP000605201">
    <property type="component" value="Unassembled WGS sequence"/>
</dbReference>
<keyword evidence="5" id="KW-0464">Manganese</keyword>
<evidence type="ECO:0000256" key="3">
    <source>
        <dbReference type="ARBA" id="ARBA00022723"/>
    </source>
</evidence>
<dbReference type="InterPro" id="IPR004843">
    <property type="entry name" value="Calcineurin-like_PHP"/>
</dbReference>
<accession>A0A8J6TP36</accession>
<keyword evidence="3" id="KW-0479">Metal-binding</keyword>
<dbReference type="SUPFAM" id="SSF56300">
    <property type="entry name" value="Metallo-dependent phosphatases"/>
    <property type="match status" value="1"/>
</dbReference>
<evidence type="ECO:0000256" key="2">
    <source>
        <dbReference type="ARBA" id="ARBA00022519"/>
    </source>
</evidence>
<sequence>MNAIIVSDLHLGSRYFCYQEFERFLKSIPQDYELILNGDIIDNPKAQLAPPHQSILHLIKRFSFRQRVVWVQGNHDKGFVTNGFGKVNFKSVYSIGNRLLIIHGYDFDEIMPRNQGFVKAFRLMHNLRVKLGARPVHVAEYAKKWKLLYNVLRKNVMTNAVNCALENGFQTVVCGHTHYPEDRVYNGVRYINTGAWTEFPAFYLKVNGSTMSLKSIDTPLDTHS</sequence>
<reference evidence="7 8" key="1">
    <citation type="submission" date="2020-08" db="EMBL/GenBank/DDBJ databases">
        <title>Bridging the membrane lipid divide: bacteria of the FCB group superphylum have the potential to synthesize archaeal ether lipids.</title>
        <authorList>
            <person name="Villanueva L."/>
            <person name="Von Meijenfeldt F.A.B."/>
            <person name="Westbye A.B."/>
            <person name="Yadav S."/>
            <person name="Hopmans E.C."/>
            <person name="Dutilh B.E."/>
            <person name="Sinninghe Damste J.S."/>
        </authorList>
    </citation>
    <scope>NUCLEOTIDE SEQUENCE [LARGE SCALE GENOMIC DNA]</scope>
    <source>
        <strain evidence="7">NIOZ-UU17</strain>
    </source>
</reference>
<dbReference type="GO" id="GO:0009245">
    <property type="term" value="P:lipid A biosynthetic process"/>
    <property type="evidence" value="ECO:0007669"/>
    <property type="project" value="TreeGrafter"/>
</dbReference>
<dbReference type="Gene3D" id="3.60.21.10">
    <property type="match status" value="1"/>
</dbReference>
<dbReference type="GO" id="GO:0008758">
    <property type="term" value="F:UDP-2,3-diacylglucosamine hydrolase activity"/>
    <property type="evidence" value="ECO:0007669"/>
    <property type="project" value="TreeGrafter"/>
</dbReference>
<evidence type="ECO:0000259" key="6">
    <source>
        <dbReference type="Pfam" id="PF00149"/>
    </source>
</evidence>
<evidence type="ECO:0000256" key="1">
    <source>
        <dbReference type="ARBA" id="ARBA00022475"/>
    </source>
</evidence>
<keyword evidence="2" id="KW-0997">Cell inner membrane</keyword>
<keyword evidence="1" id="KW-1003">Cell membrane</keyword>
<evidence type="ECO:0000313" key="7">
    <source>
        <dbReference type="EMBL" id="MBC8434151.1"/>
    </source>
</evidence>
<dbReference type="CDD" id="cd07398">
    <property type="entry name" value="MPP_YbbF-LpxH"/>
    <property type="match status" value="1"/>
</dbReference>
<evidence type="ECO:0000256" key="5">
    <source>
        <dbReference type="ARBA" id="ARBA00023211"/>
    </source>
</evidence>
<dbReference type="AlphaFoldDB" id="A0A8J6TP36"/>
<dbReference type="PANTHER" id="PTHR34990">
    <property type="entry name" value="UDP-2,3-DIACYLGLUCOSAMINE HYDROLASE-RELATED"/>
    <property type="match status" value="1"/>
</dbReference>
<dbReference type="InterPro" id="IPR043461">
    <property type="entry name" value="LpxH-like"/>
</dbReference>
<name>A0A8J6TP36_9BACT</name>
<keyword evidence="4" id="KW-0472">Membrane</keyword>